<name>C5BRA5_TERTT</name>
<evidence type="ECO:0000313" key="1">
    <source>
        <dbReference type="EMBL" id="ACR12779.1"/>
    </source>
</evidence>
<organism evidence="1 2">
    <name type="scientific">Teredinibacter turnerae (strain ATCC 39867 / T7901)</name>
    <dbReference type="NCBI Taxonomy" id="377629"/>
    <lineage>
        <taxon>Bacteria</taxon>
        <taxon>Pseudomonadati</taxon>
        <taxon>Pseudomonadota</taxon>
        <taxon>Gammaproteobacteria</taxon>
        <taxon>Cellvibrionales</taxon>
        <taxon>Cellvibrionaceae</taxon>
        <taxon>Teredinibacter</taxon>
    </lineage>
</organism>
<keyword evidence="2" id="KW-1185">Reference proteome</keyword>
<protein>
    <submittedName>
        <fullName evidence="1">Uncharacterized protein</fullName>
    </submittedName>
</protein>
<dbReference type="AlphaFoldDB" id="C5BRA5"/>
<evidence type="ECO:0000313" key="2">
    <source>
        <dbReference type="Proteomes" id="UP000009080"/>
    </source>
</evidence>
<dbReference type="HOGENOM" id="CLU_3048906_0_0_6"/>
<dbReference type="EMBL" id="CP001614">
    <property type="protein sequence ID" value="ACR12779.1"/>
    <property type="molecule type" value="Genomic_DNA"/>
</dbReference>
<reference evidence="1 2" key="1">
    <citation type="journal article" date="2009" name="PLoS ONE">
        <title>The complete genome of Teredinibacter turnerae T7901: an intracellular endosymbiont of marine wood-boring bivalves (shipworms).</title>
        <authorList>
            <person name="Yang J.C."/>
            <person name="Madupu R."/>
            <person name="Durkin A.S."/>
            <person name="Ekborg N.A."/>
            <person name="Pedamallu C.S."/>
            <person name="Hostetler J.B."/>
            <person name="Radune D."/>
            <person name="Toms B.S."/>
            <person name="Henrissat B."/>
            <person name="Coutinho P.M."/>
            <person name="Schwarz S."/>
            <person name="Field L."/>
            <person name="Trindade-Silva A.E."/>
            <person name="Soares C.A.G."/>
            <person name="Elshahawi S."/>
            <person name="Hanora A."/>
            <person name="Schmidt E.W."/>
            <person name="Haygood M.G."/>
            <person name="Posfai J."/>
            <person name="Benner J."/>
            <person name="Madinger C."/>
            <person name="Nove J."/>
            <person name="Anton B."/>
            <person name="Chaudhary K."/>
            <person name="Foster J."/>
            <person name="Holman A."/>
            <person name="Kumar S."/>
            <person name="Lessard P.A."/>
            <person name="Luyten Y.A."/>
            <person name="Slatko B."/>
            <person name="Wood N."/>
            <person name="Wu B."/>
            <person name="Teplitski M."/>
            <person name="Mougous J.D."/>
            <person name="Ward N."/>
            <person name="Eisen J.A."/>
            <person name="Badger J.H."/>
            <person name="Distel D.L."/>
        </authorList>
    </citation>
    <scope>NUCLEOTIDE SEQUENCE [LARGE SCALE GENOMIC DNA]</scope>
    <source>
        <strain evidence="2">ATCC 39867 / T7901</strain>
    </source>
</reference>
<dbReference type="KEGG" id="ttu:TERTU_3479"/>
<gene>
    <name evidence="1" type="ordered locus">TERTU_3479</name>
</gene>
<dbReference type="Proteomes" id="UP000009080">
    <property type="component" value="Chromosome"/>
</dbReference>
<sequence>MSWKVTGPRAVDLPRVTITTPWQVTRRDKSPGGMEQRQGALGCATGRFSIALRY</sequence>
<proteinExistence type="predicted"/>
<accession>C5BRA5</accession>
<dbReference type="STRING" id="377629.TERTU_3479"/>